<gene>
    <name evidence="2" type="ORF">FCL42_12515</name>
</gene>
<feature type="transmembrane region" description="Helical" evidence="1">
    <location>
        <begin position="361"/>
        <end position="380"/>
    </location>
</feature>
<dbReference type="InterPro" id="IPR027463">
    <property type="entry name" value="AcrB_DN_DC_subdom"/>
</dbReference>
<feature type="transmembrane region" description="Helical" evidence="1">
    <location>
        <begin position="896"/>
        <end position="914"/>
    </location>
</feature>
<dbReference type="OrthoDB" id="5287122at2"/>
<proteinExistence type="predicted"/>
<dbReference type="InterPro" id="IPR001036">
    <property type="entry name" value="Acrflvin-R"/>
</dbReference>
<dbReference type="Gene3D" id="3.30.70.1430">
    <property type="entry name" value="Multidrug efflux transporter AcrB pore domain"/>
    <property type="match status" value="2"/>
</dbReference>
<feature type="transmembrane region" description="Helical" evidence="1">
    <location>
        <begin position="12"/>
        <end position="34"/>
    </location>
</feature>
<accession>A0A4V6WMS1</accession>
<dbReference type="SUPFAM" id="SSF82714">
    <property type="entry name" value="Multidrug efflux transporter AcrB TolC docking domain, DN and DC subdomains"/>
    <property type="match status" value="2"/>
</dbReference>
<dbReference type="Proteomes" id="UP000305675">
    <property type="component" value="Unassembled WGS sequence"/>
</dbReference>
<dbReference type="Pfam" id="PF00873">
    <property type="entry name" value="ACR_tran"/>
    <property type="match status" value="1"/>
</dbReference>
<keyword evidence="1" id="KW-0472">Membrane</keyword>
<feature type="transmembrane region" description="Helical" evidence="1">
    <location>
        <begin position="337"/>
        <end position="356"/>
    </location>
</feature>
<name>A0A4V6WMS1_9GAMM</name>
<feature type="transmembrane region" description="Helical" evidence="1">
    <location>
        <begin position="870"/>
        <end position="889"/>
    </location>
</feature>
<evidence type="ECO:0000256" key="1">
    <source>
        <dbReference type="SAM" id="Phobius"/>
    </source>
</evidence>
<organism evidence="2 3">
    <name type="scientific">Ferrimonas aestuarii</name>
    <dbReference type="NCBI Taxonomy" id="2569539"/>
    <lineage>
        <taxon>Bacteria</taxon>
        <taxon>Pseudomonadati</taxon>
        <taxon>Pseudomonadota</taxon>
        <taxon>Gammaproteobacteria</taxon>
        <taxon>Alteromonadales</taxon>
        <taxon>Ferrimonadaceae</taxon>
        <taxon>Ferrimonas</taxon>
    </lineage>
</organism>
<comment type="caution">
    <text evidence="2">The sequence shown here is derived from an EMBL/GenBank/DDBJ whole genome shotgun (WGS) entry which is preliminary data.</text>
</comment>
<dbReference type="GO" id="GO:0042910">
    <property type="term" value="F:xenobiotic transmembrane transporter activity"/>
    <property type="evidence" value="ECO:0007669"/>
    <property type="project" value="TreeGrafter"/>
</dbReference>
<dbReference type="GO" id="GO:0005886">
    <property type="term" value="C:plasma membrane"/>
    <property type="evidence" value="ECO:0007669"/>
    <property type="project" value="TreeGrafter"/>
</dbReference>
<feature type="transmembrane region" description="Helical" evidence="1">
    <location>
        <begin position="969"/>
        <end position="986"/>
    </location>
</feature>
<dbReference type="Gene3D" id="3.30.70.1440">
    <property type="entry name" value="Multidrug efflux transporter AcrB pore domain"/>
    <property type="match status" value="1"/>
</dbReference>
<dbReference type="Gene3D" id="3.30.2090.10">
    <property type="entry name" value="Multidrug efflux transporter AcrB TolC docking domain, DN and DC subdomains"/>
    <property type="match status" value="2"/>
</dbReference>
<feature type="transmembrane region" description="Helical" evidence="1">
    <location>
        <begin position="537"/>
        <end position="557"/>
    </location>
</feature>
<dbReference type="PRINTS" id="PR00702">
    <property type="entry name" value="ACRIFLAVINRP"/>
</dbReference>
<dbReference type="EMBL" id="SWCJ01000009">
    <property type="protein sequence ID" value="TKB54213.1"/>
    <property type="molecule type" value="Genomic_DNA"/>
</dbReference>
<keyword evidence="3" id="KW-1185">Reference proteome</keyword>
<reference evidence="2 3" key="1">
    <citation type="submission" date="2019-04" db="EMBL/GenBank/DDBJ databases">
        <authorList>
            <person name="Hwang J.C."/>
        </authorList>
    </citation>
    <scope>NUCLEOTIDE SEQUENCE [LARGE SCALE GENOMIC DNA]</scope>
    <source>
        <strain evidence="2 3">IMCC35002</strain>
    </source>
</reference>
<dbReference type="RefSeq" id="WP_136863762.1">
    <property type="nucleotide sequence ID" value="NZ_SWCJ01000009.1"/>
</dbReference>
<dbReference type="AlphaFoldDB" id="A0A4V6WMS1"/>
<sequence length="1053" mass="114488">MSPKQNGIIAWFAGNSVAANLLLVGIIILGLMSLNSIRKEGFPSLEPSHVTVSVSYDSGDAKQAEEGIAIKIEDALETVSGIKRITSTSNANGSTVVIEKTSTYDLDTLLTDVKTKVDAIYNFPADAENPVIEKARFQEHAINVQFYGDTDRSTLQALAEQMKVELLAQNNIREVVFQGKAEPMISIEVDETRLQAYNLTLTDIANVVNAESGTAIGTSLRNADKVVRLKAAEQRYRVADFANIVLKSGSDGSVVRLGDVAKIELGFEDDPFVTSRFDGKPAIALKLVMDEHGDVTRLVDQANAVVADWHQRGALPDNVELVTWYDQSGFITDRLSLLMKNAVTGIALVFIVLALFLNLQVAVWVAMGLPFVFCGTLYFLGENWMGLSLNEMTTFGFIMALGIVVDDAVVVGESIYSERRKFGDTLDSTINGTMRVAVPTLFGVLTTVAAFVALSNVAGIMGKIFAQFAVVVTICLLLSIVESKLILPNHLAHLDTHKKVRPGLLGLWSRIQHGCDAGLQWFTENVYRPTIGWALKLRYAVVLGFVTLFVLVIGMPMTGKVKVGFFPDIPGEVITANVTMQTDAGYGLMENNLLALQAQALKVDQALSDQYQASQSSMAAVQLLAESDSSGTITIELSKDAAYGSNEFARKWQQLAGNPEGVKKLSFETSFAGPDDFKVELKASDLEILAQVGAEFRQVLGQTQGVSGIDDNLSAKQPQFRFALTQQGRALGFSTSDLSRQILQLFGGEIVQRYQLGKDEVKVRIRYPEKQRQTLSDVNAAKLRAPDGRVVALTDVATVTQEMETAERTRIGAQSAIYVSASVDKTVIAPNELVAQLQRDLVPELKAKYPSLKIHFAGEAEEQQESSDSMIEMFVMALLAIYILLAVPLRSYIQPMLIMTAIPFGIVGAILGHWTHDLTVSILSLNGILALSGVVVNDSLLLVSRYNELRKQLAVPGAISQACTGRLRAVLLTSITTFVGLLPLLGETSMQAQFLRPAAASLAYGILFATVITLVLIPALLMIQEELKALLKRLWPSSDSMVENEQRVNPIGG</sequence>
<evidence type="ECO:0000313" key="3">
    <source>
        <dbReference type="Proteomes" id="UP000305675"/>
    </source>
</evidence>
<evidence type="ECO:0000313" key="2">
    <source>
        <dbReference type="EMBL" id="TKB54213.1"/>
    </source>
</evidence>
<keyword evidence="1" id="KW-1133">Transmembrane helix</keyword>
<keyword evidence="1" id="KW-0812">Transmembrane</keyword>
<dbReference type="SUPFAM" id="SSF82693">
    <property type="entry name" value="Multidrug efflux transporter AcrB pore domain, PN1, PN2, PC1 and PC2 subdomains"/>
    <property type="match status" value="2"/>
</dbReference>
<feature type="transmembrane region" description="Helical" evidence="1">
    <location>
        <begin position="436"/>
        <end position="458"/>
    </location>
</feature>
<dbReference type="PANTHER" id="PTHR32063">
    <property type="match status" value="1"/>
</dbReference>
<dbReference type="PANTHER" id="PTHR32063:SF33">
    <property type="entry name" value="RND SUPERFAMILY EFFLUX PUMP PERMEASE COMPONENT"/>
    <property type="match status" value="1"/>
</dbReference>
<protein>
    <submittedName>
        <fullName evidence="2">Efflux RND transporter permease subunit</fullName>
    </submittedName>
</protein>
<dbReference type="Gene3D" id="3.30.70.1320">
    <property type="entry name" value="Multidrug efflux transporter AcrB pore domain like"/>
    <property type="match status" value="1"/>
</dbReference>
<feature type="transmembrane region" description="Helical" evidence="1">
    <location>
        <begin position="998"/>
        <end position="1023"/>
    </location>
</feature>
<dbReference type="SUPFAM" id="SSF82866">
    <property type="entry name" value="Multidrug efflux transporter AcrB transmembrane domain"/>
    <property type="match status" value="2"/>
</dbReference>
<dbReference type="Gene3D" id="1.20.1640.10">
    <property type="entry name" value="Multidrug efflux transporter AcrB transmembrane domain"/>
    <property type="match status" value="2"/>
</dbReference>
<feature type="transmembrane region" description="Helical" evidence="1">
    <location>
        <begin position="392"/>
        <end position="416"/>
    </location>
</feature>
<feature type="transmembrane region" description="Helical" evidence="1">
    <location>
        <begin position="464"/>
        <end position="481"/>
    </location>
</feature>
<feature type="transmembrane region" description="Helical" evidence="1">
    <location>
        <begin position="920"/>
        <end position="943"/>
    </location>
</feature>